<evidence type="ECO:0000256" key="4">
    <source>
        <dbReference type="PROSITE-ProRule" id="PRU00134"/>
    </source>
</evidence>
<comment type="caution">
    <text evidence="6">The sequence shown here is derived from an EMBL/GenBank/DDBJ whole genome shotgun (WGS) entry which is preliminary data.</text>
</comment>
<dbReference type="Proteomes" id="UP001215598">
    <property type="component" value="Unassembled WGS sequence"/>
</dbReference>
<dbReference type="PROSITE" id="PS50865">
    <property type="entry name" value="ZF_MYND_2"/>
    <property type="match status" value="1"/>
</dbReference>
<sequence>MSPPVFESQMIYCEGSPTDIVPKICAIRICHLPDCKNYDDLHKCAQCGAAMYCSKTCQRADWARHKPYCKLITAYPAGVDGVEAPFHRHLRLWAGRFHASLISATIIALQLKKQPSNIDTLCLVIILHPRPHPEAGSRFSFVSAVVMPKEDVMKTFVEGHAKQALNAATAGPNALEVHEQERAERKASTGGMEDCAVVFLIAVNAGKHPLPGDEKGAFL</sequence>
<keyword evidence="2 4" id="KW-0863">Zinc-finger</keyword>
<feature type="domain" description="MYND-type" evidence="5">
    <location>
        <begin position="32"/>
        <end position="69"/>
    </location>
</feature>
<dbReference type="Pfam" id="PF01753">
    <property type="entry name" value="zf-MYND"/>
    <property type="match status" value="1"/>
</dbReference>
<proteinExistence type="predicted"/>
<reference evidence="6" key="1">
    <citation type="submission" date="2023-03" db="EMBL/GenBank/DDBJ databases">
        <title>Massive genome expansion in bonnet fungi (Mycena s.s.) driven by repeated elements and novel gene families across ecological guilds.</title>
        <authorList>
            <consortium name="Lawrence Berkeley National Laboratory"/>
            <person name="Harder C.B."/>
            <person name="Miyauchi S."/>
            <person name="Viragh M."/>
            <person name="Kuo A."/>
            <person name="Thoen E."/>
            <person name="Andreopoulos B."/>
            <person name="Lu D."/>
            <person name="Skrede I."/>
            <person name="Drula E."/>
            <person name="Henrissat B."/>
            <person name="Morin E."/>
            <person name="Kohler A."/>
            <person name="Barry K."/>
            <person name="LaButti K."/>
            <person name="Morin E."/>
            <person name="Salamov A."/>
            <person name="Lipzen A."/>
            <person name="Mereny Z."/>
            <person name="Hegedus B."/>
            <person name="Baldrian P."/>
            <person name="Stursova M."/>
            <person name="Weitz H."/>
            <person name="Taylor A."/>
            <person name="Grigoriev I.V."/>
            <person name="Nagy L.G."/>
            <person name="Martin F."/>
            <person name="Kauserud H."/>
        </authorList>
    </citation>
    <scope>NUCLEOTIDE SEQUENCE</scope>
    <source>
        <strain evidence="6">CBHHK182m</strain>
    </source>
</reference>
<dbReference type="SUPFAM" id="SSF144232">
    <property type="entry name" value="HIT/MYND zinc finger-like"/>
    <property type="match status" value="1"/>
</dbReference>
<dbReference type="InterPro" id="IPR002893">
    <property type="entry name" value="Znf_MYND"/>
</dbReference>
<accession>A0AAD7GMI0</accession>
<evidence type="ECO:0000259" key="5">
    <source>
        <dbReference type="PROSITE" id="PS50865"/>
    </source>
</evidence>
<name>A0AAD7GMI0_9AGAR</name>
<keyword evidence="3" id="KW-0862">Zinc</keyword>
<keyword evidence="1" id="KW-0479">Metal-binding</keyword>
<dbReference type="EMBL" id="JARKIB010000526">
    <property type="protein sequence ID" value="KAJ7701686.1"/>
    <property type="molecule type" value="Genomic_DNA"/>
</dbReference>
<evidence type="ECO:0000313" key="6">
    <source>
        <dbReference type="EMBL" id="KAJ7701686.1"/>
    </source>
</evidence>
<evidence type="ECO:0000256" key="3">
    <source>
        <dbReference type="ARBA" id="ARBA00022833"/>
    </source>
</evidence>
<dbReference type="AlphaFoldDB" id="A0AAD7GMI0"/>
<keyword evidence="7" id="KW-1185">Reference proteome</keyword>
<dbReference type="GO" id="GO:0008270">
    <property type="term" value="F:zinc ion binding"/>
    <property type="evidence" value="ECO:0007669"/>
    <property type="project" value="UniProtKB-KW"/>
</dbReference>
<evidence type="ECO:0000313" key="7">
    <source>
        <dbReference type="Proteomes" id="UP001215598"/>
    </source>
</evidence>
<dbReference type="Gene3D" id="6.10.140.2220">
    <property type="match status" value="1"/>
</dbReference>
<protein>
    <recommendedName>
        <fullName evidence="5">MYND-type domain-containing protein</fullName>
    </recommendedName>
</protein>
<organism evidence="6 7">
    <name type="scientific">Mycena metata</name>
    <dbReference type="NCBI Taxonomy" id="1033252"/>
    <lineage>
        <taxon>Eukaryota</taxon>
        <taxon>Fungi</taxon>
        <taxon>Dikarya</taxon>
        <taxon>Basidiomycota</taxon>
        <taxon>Agaricomycotina</taxon>
        <taxon>Agaricomycetes</taxon>
        <taxon>Agaricomycetidae</taxon>
        <taxon>Agaricales</taxon>
        <taxon>Marasmiineae</taxon>
        <taxon>Mycenaceae</taxon>
        <taxon>Mycena</taxon>
    </lineage>
</organism>
<evidence type="ECO:0000256" key="1">
    <source>
        <dbReference type="ARBA" id="ARBA00022723"/>
    </source>
</evidence>
<evidence type="ECO:0000256" key="2">
    <source>
        <dbReference type="ARBA" id="ARBA00022771"/>
    </source>
</evidence>
<gene>
    <name evidence="6" type="ORF">B0H16DRAFT_1640570</name>
</gene>